<reference evidence="3" key="1">
    <citation type="journal article" date="2023" name="Mol. Phylogenet. Evol.">
        <title>Genome-scale phylogeny and comparative genomics of the fungal order Sordariales.</title>
        <authorList>
            <person name="Hensen N."/>
            <person name="Bonometti L."/>
            <person name="Westerberg I."/>
            <person name="Brannstrom I.O."/>
            <person name="Guillou S."/>
            <person name="Cros-Aarteil S."/>
            <person name="Calhoun S."/>
            <person name="Haridas S."/>
            <person name="Kuo A."/>
            <person name="Mondo S."/>
            <person name="Pangilinan J."/>
            <person name="Riley R."/>
            <person name="LaButti K."/>
            <person name="Andreopoulos B."/>
            <person name="Lipzen A."/>
            <person name="Chen C."/>
            <person name="Yan M."/>
            <person name="Daum C."/>
            <person name="Ng V."/>
            <person name="Clum A."/>
            <person name="Steindorff A."/>
            <person name="Ohm R.A."/>
            <person name="Martin F."/>
            <person name="Silar P."/>
            <person name="Natvig D.O."/>
            <person name="Lalanne C."/>
            <person name="Gautier V."/>
            <person name="Ament-Velasquez S.L."/>
            <person name="Kruys A."/>
            <person name="Hutchinson M.I."/>
            <person name="Powell A.J."/>
            <person name="Barry K."/>
            <person name="Miller A.N."/>
            <person name="Grigoriev I.V."/>
            <person name="Debuchy R."/>
            <person name="Gladieux P."/>
            <person name="Hiltunen Thoren M."/>
            <person name="Johannesson H."/>
        </authorList>
    </citation>
    <scope>NUCLEOTIDE SEQUENCE</scope>
    <source>
        <strain evidence="3">CBS 508.74</strain>
    </source>
</reference>
<evidence type="ECO:0000256" key="2">
    <source>
        <dbReference type="SAM" id="MobiDB-lite"/>
    </source>
</evidence>
<dbReference type="Pfam" id="PF08202">
    <property type="entry name" value="MIS13"/>
    <property type="match status" value="1"/>
</dbReference>
<dbReference type="GeneID" id="89935527"/>
<dbReference type="Proteomes" id="UP001302812">
    <property type="component" value="Unassembled WGS sequence"/>
</dbReference>
<feature type="compositionally biased region" description="Basic and acidic residues" evidence="2">
    <location>
        <begin position="153"/>
        <end position="176"/>
    </location>
</feature>
<feature type="compositionally biased region" description="Polar residues" evidence="2">
    <location>
        <begin position="1"/>
        <end position="19"/>
    </location>
</feature>
<dbReference type="PANTHER" id="PTHR14778:SF2">
    <property type="entry name" value="KINETOCHORE-ASSOCIATED PROTEIN DSN1 HOMOLOG"/>
    <property type="match status" value="1"/>
</dbReference>
<feature type="region of interest" description="Disordered" evidence="2">
    <location>
        <begin position="1"/>
        <end position="23"/>
    </location>
</feature>
<keyword evidence="4" id="KW-1185">Reference proteome</keyword>
<organism evidence="3 4">
    <name type="scientific">Canariomyces notabilis</name>
    <dbReference type="NCBI Taxonomy" id="2074819"/>
    <lineage>
        <taxon>Eukaryota</taxon>
        <taxon>Fungi</taxon>
        <taxon>Dikarya</taxon>
        <taxon>Ascomycota</taxon>
        <taxon>Pezizomycotina</taxon>
        <taxon>Sordariomycetes</taxon>
        <taxon>Sordariomycetidae</taxon>
        <taxon>Sordariales</taxon>
        <taxon>Chaetomiaceae</taxon>
        <taxon>Canariomyces</taxon>
    </lineage>
</organism>
<gene>
    <name evidence="3" type="ORF">N656DRAFT_707076</name>
</gene>
<keyword evidence="1" id="KW-0175">Coiled coil</keyword>
<evidence type="ECO:0000313" key="4">
    <source>
        <dbReference type="Proteomes" id="UP001302812"/>
    </source>
</evidence>
<dbReference type="GO" id="GO:0000444">
    <property type="term" value="C:MIS12/MIND type complex"/>
    <property type="evidence" value="ECO:0007669"/>
    <property type="project" value="InterPro"/>
</dbReference>
<dbReference type="PANTHER" id="PTHR14778">
    <property type="entry name" value="KINETOCHORE-ASSOCIATED PROTEIN DSN1 HOMOLOG"/>
    <property type="match status" value="1"/>
</dbReference>
<dbReference type="GO" id="GO:0007059">
    <property type="term" value="P:chromosome segregation"/>
    <property type="evidence" value="ECO:0007669"/>
    <property type="project" value="InterPro"/>
</dbReference>
<dbReference type="InterPro" id="IPR013218">
    <property type="entry name" value="Dsn1/Mis13"/>
</dbReference>
<evidence type="ECO:0000256" key="1">
    <source>
        <dbReference type="SAM" id="Coils"/>
    </source>
</evidence>
<feature type="compositionally biased region" description="Low complexity" evidence="2">
    <location>
        <begin position="101"/>
        <end position="121"/>
    </location>
</feature>
<protein>
    <recommendedName>
        <fullName evidence="5">Kinetochore protein mis13</fullName>
    </recommendedName>
</protein>
<proteinExistence type="predicted"/>
<sequence>MTTLVRTRQPLQVLSMSNQPERRYSKRLAAAATYDEQDGDFLFTRVSKRPKTAPTPETDELEPEPTSALAPGPAPAKRSVGRPPKGGAKRRASPPEPAPTPVTAKPVPSRPAAATKLSTSRRTSKRKSSPATAPEAEEEVSAPPTSKPRRKGRETAEKRPQQQRREPNGRGKAREESYDDDDRPNLLGEGDETPRADASMGRPLHGGSQPQMIALPFSDTPVINRNKEFRKKGGASGSRRSSLGMRGRRASSLLDNGQSALPHREVDPSEFYKYISAEGLSEPRRMKQLLIWCGERALSEKPPHGTHGASAVHGARAIQDILLKEFAARSEFSDWFSREDAPKPPVPVVLKPNPRNVDYDAKIAELEAKIERLKAQKKAWQSIAKPLPTVPPLFPDSDSNNPDPSDPRKCPPPDPSLLDEAETKMLQSLTNPDTSFGSFKRQVRSRLQNLQAELEFRVDLLADSVHKLDMRVVTAGREADAVLKLSAERLRQREESEKRAVGTAGLPTMEVLRSLGRILPPEGDSLG</sequence>
<dbReference type="RefSeq" id="XP_064671501.1">
    <property type="nucleotide sequence ID" value="XM_064811402.1"/>
</dbReference>
<dbReference type="AlphaFoldDB" id="A0AAN6YTX2"/>
<feature type="region of interest" description="Disordered" evidence="2">
    <location>
        <begin position="386"/>
        <end position="416"/>
    </location>
</feature>
<feature type="compositionally biased region" description="Low complexity" evidence="2">
    <location>
        <begin position="237"/>
        <end position="253"/>
    </location>
</feature>
<dbReference type="EMBL" id="MU853338">
    <property type="protein sequence ID" value="KAK4113931.1"/>
    <property type="molecule type" value="Genomic_DNA"/>
</dbReference>
<feature type="coiled-coil region" evidence="1">
    <location>
        <begin position="356"/>
        <end position="383"/>
    </location>
</feature>
<evidence type="ECO:0000313" key="3">
    <source>
        <dbReference type="EMBL" id="KAK4113931.1"/>
    </source>
</evidence>
<name>A0AAN6YTX2_9PEZI</name>
<accession>A0AAN6YTX2</accession>
<dbReference type="GO" id="GO:0051301">
    <property type="term" value="P:cell division"/>
    <property type="evidence" value="ECO:0007669"/>
    <property type="project" value="InterPro"/>
</dbReference>
<reference evidence="3" key="2">
    <citation type="submission" date="2023-05" db="EMBL/GenBank/DDBJ databases">
        <authorList>
            <consortium name="Lawrence Berkeley National Laboratory"/>
            <person name="Steindorff A."/>
            <person name="Hensen N."/>
            <person name="Bonometti L."/>
            <person name="Westerberg I."/>
            <person name="Brannstrom I.O."/>
            <person name="Guillou S."/>
            <person name="Cros-Aarteil S."/>
            <person name="Calhoun S."/>
            <person name="Haridas S."/>
            <person name="Kuo A."/>
            <person name="Mondo S."/>
            <person name="Pangilinan J."/>
            <person name="Riley R."/>
            <person name="Labutti K."/>
            <person name="Andreopoulos B."/>
            <person name="Lipzen A."/>
            <person name="Chen C."/>
            <person name="Yanf M."/>
            <person name="Daum C."/>
            <person name="Ng V."/>
            <person name="Clum A."/>
            <person name="Ohm R."/>
            <person name="Martin F."/>
            <person name="Silar P."/>
            <person name="Natvig D."/>
            <person name="Lalanne C."/>
            <person name="Gautier V."/>
            <person name="Ament-Velasquez S.L."/>
            <person name="Kruys A."/>
            <person name="Hutchinson M.I."/>
            <person name="Powell A.J."/>
            <person name="Barry K."/>
            <person name="Miller A.N."/>
            <person name="Grigoriev I.V."/>
            <person name="Debuchy R."/>
            <person name="Gladieux P."/>
            <person name="Thoren M.H."/>
            <person name="Johannesson H."/>
        </authorList>
    </citation>
    <scope>NUCLEOTIDE SEQUENCE</scope>
    <source>
        <strain evidence="3">CBS 508.74</strain>
    </source>
</reference>
<evidence type="ECO:0008006" key="5">
    <source>
        <dbReference type="Google" id="ProtNLM"/>
    </source>
</evidence>
<feature type="region of interest" description="Disordered" evidence="2">
    <location>
        <begin position="37"/>
        <end position="262"/>
    </location>
</feature>
<comment type="caution">
    <text evidence="3">The sequence shown here is derived from an EMBL/GenBank/DDBJ whole genome shotgun (WGS) entry which is preliminary data.</text>
</comment>